<feature type="transmembrane region" description="Helical" evidence="3">
    <location>
        <begin position="116"/>
        <end position="141"/>
    </location>
</feature>
<feature type="compositionally biased region" description="Polar residues" evidence="2">
    <location>
        <begin position="301"/>
        <end position="311"/>
    </location>
</feature>
<keyword evidence="3" id="KW-0812">Transmembrane</keyword>
<feature type="compositionally biased region" description="Polar residues" evidence="2">
    <location>
        <begin position="72"/>
        <end position="89"/>
    </location>
</feature>
<evidence type="ECO:0000313" key="4">
    <source>
        <dbReference type="EMBL" id="PIA49418.1"/>
    </source>
</evidence>
<dbReference type="EMBL" id="KZ305030">
    <property type="protein sequence ID" value="PIA49418.1"/>
    <property type="molecule type" value="Genomic_DNA"/>
</dbReference>
<proteinExistence type="predicted"/>
<feature type="compositionally biased region" description="Polar residues" evidence="2">
    <location>
        <begin position="238"/>
        <end position="249"/>
    </location>
</feature>
<evidence type="ECO:0000256" key="3">
    <source>
        <dbReference type="SAM" id="Phobius"/>
    </source>
</evidence>
<feature type="region of interest" description="Disordered" evidence="2">
    <location>
        <begin position="53"/>
        <end position="114"/>
    </location>
</feature>
<organism evidence="4 5">
    <name type="scientific">Aquilegia coerulea</name>
    <name type="common">Rocky mountain columbine</name>
    <dbReference type="NCBI Taxonomy" id="218851"/>
    <lineage>
        <taxon>Eukaryota</taxon>
        <taxon>Viridiplantae</taxon>
        <taxon>Streptophyta</taxon>
        <taxon>Embryophyta</taxon>
        <taxon>Tracheophyta</taxon>
        <taxon>Spermatophyta</taxon>
        <taxon>Magnoliopsida</taxon>
        <taxon>Ranunculales</taxon>
        <taxon>Ranunculaceae</taxon>
        <taxon>Thalictroideae</taxon>
        <taxon>Aquilegia</taxon>
    </lineage>
</organism>
<feature type="region of interest" description="Disordered" evidence="2">
    <location>
        <begin position="180"/>
        <end position="224"/>
    </location>
</feature>
<feature type="compositionally biased region" description="Low complexity" evidence="2">
    <location>
        <begin position="320"/>
        <end position="330"/>
    </location>
</feature>
<evidence type="ECO:0000313" key="5">
    <source>
        <dbReference type="Proteomes" id="UP000230069"/>
    </source>
</evidence>
<dbReference type="PANTHER" id="PTHR33740">
    <property type="entry name" value="GPI-ANCHORED ADHESIN-LIKE PROTEIN"/>
    <property type="match status" value="1"/>
</dbReference>
<name>A0A2G5E0W4_AQUCA</name>
<feature type="region of interest" description="Disordered" evidence="2">
    <location>
        <begin position="282"/>
        <end position="369"/>
    </location>
</feature>
<feature type="compositionally biased region" description="Polar residues" evidence="2">
    <location>
        <begin position="256"/>
        <end position="266"/>
    </location>
</feature>
<feature type="compositionally biased region" description="Low complexity" evidence="2">
    <location>
        <begin position="53"/>
        <end position="62"/>
    </location>
</feature>
<dbReference type="PANTHER" id="PTHR33740:SF3">
    <property type="entry name" value="GPI-ANCHORED ADHESIN-LIKE PROTEIN"/>
    <property type="match status" value="1"/>
</dbReference>
<evidence type="ECO:0000256" key="1">
    <source>
        <dbReference type="SAM" id="Coils"/>
    </source>
</evidence>
<dbReference type="InParanoid" id="A0A2G5E0W4"/>
<dbReference type="FunCoup" id="A0A2G5E0W4">
    <property type="interactions" value="2190"/>
</dbReference>
<dbReference type="AlphaFoldDB" id="A0A2G5E0W4"/>
<feature type="compositionally biased region" description="Low complexity" evidence="2">
    <location>
        <begin position="99"/>
        <end position="109"/>
    </location>
</feature>
<keyword evidence="5" id="KW-1185">Reference proteome</keyword>
<protein>
    <recommendedName>
        <fullName evidence="6">SLH domain-containing protein</fullName>
    </recommendedName>
</protein>
<keyword evidence="3" id="KW-1133">Transmembrane helix</keyword>
<accession>A0A2G5E0W4</accession>
<feature type="compositionally biased region" description="Polar residues" evidence="2">
    <location>
        <begin position="190"/>
        <end position="213"/>
    </location>
</feature>
<dbReference type="Proteomes" id="UP000230069">
    <property type="component" value="Unassembled WGS sequence"/>
</dbReference>
<dbReference type="OrthoDB" id="2020668at2759"/>
<feature type="region of interest" description="Disordered" evidence="2">
    <location>
        <begin position="238"/>
        <end position="266"/>
    </location>
</feature>
<gene>
    <name evidence="4" type="ORF">AQUCO_01300317v1</name>
</gene>
<feature type="coiled-coil region" evidence="1">
    <location>
        <begin position="712"/>
        <end position="848"/>
    </location>
</feature>
<keyword evidence="1" id="KW-0175">Coiled coil</keyword>
<evidence type="ECO:0008006" key="6">
    <source>
        <dbReference type="Google" id="ProtNLM"/>
    </source>
</evidence>
<evidence type="ECO:0000256" key="2">
    <source>
        <dbReference type="SAM" id="MobiDB-lite"/>
    </source>
</evidence>
<reference evidence="4 5" key="1">
    <citation type="submission" date="2017-09" db="EMBL/GenBank/DDBJ databases">
        <title>WGS assembly of Aquilegia coerulea Goldsmith.</title>
        <authorList>
            <person name="Hodges S."/>
            <person name="Kramer E."/>
            <person name="Nordborg M."/>
            <person name="Tomkins J."/>
            <person name="Borevitz J."/>
            <person name="Derieg N."/>
            <person name="Yan J."/>
            <person name="Mihaltcheva S."/>
            <person name="Hayes R.D."/>
            <person name="Rokhsar D."/>
        </authorList>
    </citation>
    <scope>NUCLEOTIDE SEQUENCE [LARGE SCALE GENOMIC DNA]</scope>
    <source>
        <strain evidence="5">cv. Goldsmith</strain>
    </source>
</reference>
<sequence length="984" mass="107084">MSSALTINSSPNSIQLRLGFKCRKSSFVYIRTTNRVLRTVNRQIRLYVAASSSSSSSSSSSANEAKEGEPSNVVSGNSWTKKNSSNDSFSGWVDDNDSSESQLLQQQKSGRGGSGLSGIVAAGVAGVILAAGLTFTCVYLSKRTASAPKPDMESLTAQQETLLSDDHNDNIEQVGNEEIIPRPDEGIPQDDTNADSMTGITKDSSSSPDTTEATFERSPMDNFSGETSLIQNVESLNSHTDDINNTSTLEDLPEVSDTSVPSSSNLSVPKISELVNDFTDSSNLADPEVDPAAGLPKSILESKNNQVQEEYSTTKEIEESNTSSDLSSSSNGPIPNESLALDRSVKSELAEMPSSSMESEDVTDTETFSNKEDHVASNLVQVPSEVINSPLEGHNINENGLSETIPHSVFSDSYINEPNTTTEIDGGTSYFEPLVPDSVSSAGIPAPSLVSAALQVPPGKVVVYGVVDQVQGQALAALQVLKVIEADVQPGDLCTRREYARWLVSASSALSRNSMSKVYPAMYIENVTELAFDDITTEDPDFASIQGLAEAGLISSKLSRNDLDQTTDEGQDPFLFFPESPVSRQDLVSWKMALEKRQLPEVDKKIVYRCCGFIDIDKINPDAWPALVADQSAGEQGIMALAFGYTRLFQPHKPVTKGQAAIALSTGEAAEIVSEELARIEAETMAEAAVAAHSALVAQVEKDINYNYEKELTMEREKIDAVEKMAQEARMELERLRAEREEEQNSLMRGQAAVESEMQVLSSLRREVEEQLQSLMSDKTEISFERERINKLRKEAESENQTITQLQYELEVERKALSLARAWAEDEAKRAREQARALEEARDRWERHGIKVVVDDDLREDANAGVTWLSAGKESTVDAAVSRGESLVSKLKKLAGEISGNSRLVIERIILKITTLIASLKEWASNSARKAGELQGVAVSKASASVQELQHSASSWSLAVKEGAKRVADDCRDGVERISQKFKA</sequence>
<keyword evidence="3" id="KW-0472">Membrane</keyword>